<evidence type="ECO:0000256" key="1">
    <source>
        <dbReference type="ARBA" id="ARBA00010746"/>
    </source>
</evidence>
<dbReference type="GO" id="GO:0009699">
    <property type="term" value="P:phenylpropanoid biosynthetic process"/>
    <property type="evidence" value="ECO:0007669"/>
    <property type="project" value="UniProtKB-ARBA"/>
</dbReference>
<dbReference type="EMBL" id="OX459126">
    <property type="protein sequence ID" value="CAI9118118.1"/>
    <property type="molecule type" value="Genomic_DNA"/>
</dbReference>
<dbReference type="InterPro" id="IPR044859">
    <property type="entry name" value="Allene_oxi_cyc_Dirigent"/>
</dbReference>
<comment type="similarity">
    <text evidence="1 4">Belongs to the plant dirigent protein family.</text>
</comment>
<evidence type="ECO:0000256" key="4">
    <source>
        <dbReference type="RuleBase" id="RU363099"/>
    </source>
</evidence>
<proteinExistence type="inferred from homology"/>
<keyword evidence="3 4" id="KW-0964">Secreted</keyword>
<organism evidence="5 6">
    <name type="scientific">Oldenlandia corymbosa var. corymbosa</name>
    <dbReference type="NCBI Taxonomy" id="529605"/>
    <lineage>
        <taxon>Eukaryota</taxon>
        <taxon>Viridiplantae</taxon>
        <taxon>Streptophyta</taxon>
        <taxon>Embryophyta</taxon>
        <taxon>Tracheophyta</taxon>
        <taxon>Spermatophyta</taxon>
        <taxon>Magnoliopsida</taxon>
        <taxon>eudicotyledons</taxon>
        <taxon>Gunneridae</taxon>
        <taxon>Pentapetalae</taxon>
        <taxon>asterids</taxon>
        <taxon>lamiids</taxon>
        <taxon>Gentianales</taxon>
        <taxon>Rubiaceae</taxon>
        <taxon>Rubioideae</taxon>
        <taxon>Spermacoceae</taxon>
        <taxon>Hedyotis-Oldenlandia complex</taxon>
        <taxon>Oldenlandia</taxon>
    </lineage>
</organism>
<keyword evidence="6" id="KW-1185">Reference proteome</keyword>
<dbReference type="Proteomes" id="UP001161247">
    <property type="component" value="Chromosome 9"/>
</dbReference>
<dbReference type="AlphaFoldDB" id="A0AAV1EEW2"/>
<evidence type="ECO:0000256" key="3">
    <source>
        <dbReference type="ARBA" id="ARBA00022525"/>
    </source>
</evidence>
<keyword evidence="4" id="KW-0052">Apoplast</keyword>
<name>A0AAV1EEW2_OLDCO</name>
<dbReference type="PANTHER" id="PTHR21495">
    <property type="entry name" value="NUCLEOPORIN-RELATED"/>
    <property type="match status" value="1"/>
</dbReference>
<dbReference type="InterPro" id="IPR004265">
    <property type="entry name" value="Dirigent"/>
</dbReference>
<dbReference type="Gene3D" id="2.40.480.10">
    <property type="entry name" value="Allene oxide cyclase-like"/>
    <property type="match status" value="1"/>
</dbReference>
<evidence type="ECO:0000256" key="2">
    <source>
        <dbReference type="ARBA" id="ARBA00011738"/>
    </source>
</evidence>
<comment type="function">
    <text evidence="4">Dirigent proteins impart stereoselectivity on the phenoxy radical-coupling reaction, yielding optically active lignans from two molecules of coniferyl alcohol in the biosynthesis of lignans, flavonolignans, and alkaloids and thus plays a central role in plant secondary metabolism.</text>
</comment>
<reference evidence="5" key="1">
    <citation type="submission" date="2023-03" db="EMBL/GenBank/DDBJ databases">
        <authorList>
            <person name="Julca I."/>
        </authorList>
    </citation>
    <scope>NUCLEOTIDE SEQUENCE</scope>
</reference>
<comment type="subunit">
    <text evidence="2 4">Homodimer.</text>
</comment>
<protein>
    <recommendedName>
        <fullName evidence="4">Dirigent protein</fullName>
    </recommendedName>
</protein>
<evidence type="ECO:0000313" key="5">
    <source>
        <dbReference type="EMBL" id="CAI9118118.1"/>
    </source>
</evidence>
<gene>
    <name evidence="5" type="ORF">OLC1_LOCUS24067</name>
</gene>
<accession>A0AAV1EEW2</accession>
<dbReference type="Pfam" id="PF03018">
    <property type="entry name" value="Dirigent"/>
    <property type="match status" value="1"/>
</dbReference>
<dbReference type="GO" id="GO:0048046">
    <property type="term" value="C:apoplast"/>
    <property type="evidence" value="ECO:0007669"/>
    <property type="project" value="UniProtKB-SubCell"/>
</dbReference>
<comment type="subcellular location">
    <subcellularLocation>
        <location evidence="4">Secreted</location>
        <location evidence="4">Extracellular space</location>
        <location evidence="4">Apoplast</location>
    </subcellularLocation>
</comment>
<evidence type="ECO:0000313" key="6">
    <source>
        <dbReference type="Proteomes" id="UP001161247"/>
    </source>
</evidence>
<sequence length="182" mass="19980">MATVPLMVHGSIDQSPEAIEKWFDDLPQAKPKLTKLHLYIRDIVSGGNPTVVQIAEAKFNTRKSMATGFGGTFAFDDPITTGPEFDSKIIGRAQGTYTRISQSDSGVLMLAFNLVFTEGEYNGSTISFLCTDSIFHKYRELPIIGGSSFFRLAQGIATEETVNLDPATGDALVEYNVFILHY</sequence>